<gene>
    <name evidence="1" type="ORF">H0A76_02000</name>
</gene>
<sequence>MVFKYSVQAGDSIASTDFDIDNPTSDITLNNITDVAVMHQYLPLIEWC</sequence>
<reference evidence="1 2" key="1">
    <citation type="submission" date="2020-05" db="EMBL/GenBank/DDBJ databases">
        <title>Horizontal transmission and recombination maintain forever young bacterial symbiont genomes.</title>
        <authorList>
            <person name="Russell S.L."/>
            <person name="Pepper-Tunick E."/>
            <person name="Svedberg J."/>
            <person name="Byrne A."/>
            <person name="Ruelas Castillo J."/>
            <person name="Vollmers C."/>
            <person name="Beinart R.A."/>
            <person name="Corbett-Detig R."/>
        </authorList>
    </citation>
    <scope>NUCLEOTIDE SEQUENCE [LARGE SCALE GENOMIC DNA]</scope>
    <source>
        <strain evidence="1">455</strain>
    </source>
</reference>
<protein>
    <submittedName>
        <fullName evidence="1">Uncharacterized protein</fullName>
    </submittedName>
</protein>
<proteinExistence type="predicted"/>
<dbReference type="EMBL" id="JACCHT010000001">
    <property type="protein sequence ID" value="NYT26782.1"/>
    <property type="molecule type" value="Genomic_DNA"/>
</dbReference>
<dbReference type="AlphaFoldDB" id="A0A853EZE0"/>
<evidence type="ECO:0000313" key="2">
    <source>
        <dbReference type="Proteomes" id="UP000568751"/>
    </source>
</evidence>
<name>A0A853EZE0_9GAMM</name>
<dbReference type="Proteomes" id="UP000568751">
    <property type="component" value="Unassembled WGS sequence"/>
</dbReference>
<comment type="caution">
    <text evidence="1">The sequence shown here is derived from an EMBL/GenBank/DDBJ whole genome shotgun (WGS) entry which is preliminary data.</text>
</comment>
<organism evidence="1 2">
    <name type="scientific">Candidatus Thiodubiliella endoseptemdiera</name>
    <dbReference type="NCBI Taxonomy" id="2738886"/>
    <lineage>
        <taxon>Bacteria</taxon>
        <taxon>Pseudomonadati</taxon>
        <taxon>Pseudomonadota</taxon>
        <taxon>Gammaproteobacteria</taxon>
        <taxon>Candidatus Pseudothioglobaceae</taxon>
        <taxon>Candidatus Thiodubiliella</taxon>
    </lineage>
</organism>
<evidence type="ECO:0000313" key="1">
    <source>
        <dbReference type="EMBL" id="NYT26782.1"/>
    </source>
</evidence>
<accession>A0A853EZE0</accession>